<evidence type="ECO:0000313" key="2">
    <source>
        <dbReference type="EMBL" id="MBI4921400.1"/>
    </source>
</evidence>
<dbReference type="AlphaFoldDB" id="A0A933L339"/>
<evidence type="ECO:0000313" key="3">
    <source>
        <dbReference type="Proteomes" id="UP000782610"/>
    </source>
</evidence>
<sequence>MAAIDLADIAPTDLDTRVWQEELADFVPDKVFDVHTHIYRWAFDLDPNRATGPFAGNIGRYFPEVTWELADEVDAVLMPGRRMERLAFPFPFPKPCDFEASNTYAAAEVRKGGTSRGLMLTHPGMSADDIEATVRRTGLIGLKPYRFYASTGDAVQCRITDFLPEHQIAVADRLGLIIMMHVSKRDAIADPDNIEDMLRLSDKYPGAKWILAHCARSYSAWAIEKAAAKLRGLPNVWYDTSTVCESDALDALYTGVGVDRVMYGSDDMIGPMRGKYVAFGKAWAYLSPDNHSLGLSHCDSRMTYVRYEQLRAMKRGARQLGLTTAQREALFYGTARALVDSVEVPQ</sequence>
<dbReference type="Proteomes" id="UP000782610">
    <property type="component" value="Unassembled WGS sequence"/>
</dbReference>
<dbReference type="GO" id="GO:0016787">
    <property type="term" value="F:hydrolase activity"/>
    <property type="evidence" value="ECO:0007669"/>
    <property type="project" value="InterPro"/>
</dbReference>
<protein>
    <submittedName>
        <fullName evidence="2">Amidohydrolase family protein</fullName>
    </submittedName>
</protein>
<dbReference type="InterPro" id="IPR006680">
    <property type="entry name" value="Amidohydro-rel"/>
</dbReference>
<accession>A0A933L339</accession>
<gene>
    <name evidence="2" type="ORF">HY834_06585</name>
</gene>
<proteinExistence type="predicted"/>
<dbReference type="EMBL" id="JACRAF010000019">
    <property type="protein sequence ID" value="MBI4921400.1"/>
    <property type="molecule type" value="Genomic_DNA"/>
</dbReference>
<organism evidence="2 3">
    <name type="scientific">Devosia nanyangense</name>
    <dbReference type="NCBI Taxonomy" id="1228055"/>
    <lineage>
        <taxon>Bacteria</taxon>
        <taxon>Pseudomonadati</taxon>
        <taxon>Pseudomonadota</taxon>
        <taxon>Alphaproteobacteria</taxon>
        <taxon>Hyphomicrobiales</taxon>
        <taxon>Devosiaceae</taxon>
        <taxon>Devosia</taxon>
    </lineage>
</organism>
<dbReference type="Pfam" id="PF04909">
    <property type="entry name" value="Amidohydro_2"/>
    <property type="match status" value="1"/>
</dbReference>
<name>A0A933L339_9HYPH</name>
<comment type="caution">
    <text evidence="2">The sequence shown here is derived from an EMBL/GenBank/DDBJ whole genome shotgun (WGS) entry which is preliminary data.</text>
</comment>
<dbReference type="SUPFAM" id="SSF51556">
    <property type="entry name" value="Metallo-dependent hydrolases"/>
    <property type="match status" value="1"/>
</dbReference>
<evidence type="ECO:0000259" key="1">
    <source>
        <dbReference type="Pfam" id="PF04909"/>
    </source>
</evidence>
<dbReference type="Gene3D" id="3.20.20.140">
    <property type="entry name" value="Metal-dependent hydrolases"/>
    <property type="match status" value="1"/>
</dbReference>
<reference evidence="2" key="1">
    <citation type="submission" date="2020-07" db="EMBL/GenBank/DDBJ databases">
        <title>Huge and variable diversity of episymbiotic CPR bacteria and DPANN archaea in groundwater ecosystems.</title>
        <authorList>
            <person name="He C.Y."/>
            <person name="Keren R."/>
            <person name="Whittaker M."/>
            <person name="Farag I.F."/>
            <person name="Doudna J."/>
            <person name="Cate J.H.D."/>
            <person name="Banfield J.F."/>
        </authorList>
    </citation>
    <scope>NUCLEOTIDE SEQUENCE</scope>
    <source>
        <strain evidence="2">NC_groundwater_1586_Pr3_B-0.1um_66_15</strain>
    </source>
</reference>
<dbReference type="InterPro" id="IPR032466">
    <property type="entry name" value="Metal_Hydrolase"/>
</dbReference>
<feature type="domain" description="Amidohydrolase-related" evidence="1">
    <location>
        <begin position="124"/>
        <end position="339"/>
    </location>
</feature>